<evidence type="ECO:0000313" key="2">
    <source>
        <dbReference type="Proteomes" id="UP000239757"/>
    </source>
</evidence>
<name>A0A2P5WPZ7_GOSBA</name>
<gene>
    <name evidence="1" type="ORF">GOBAR_AA27526</name>
</gene>
<dbReference type="EMBL" id="KZ666853">
    <property type="protein sequence ID" value="PPR93155.1"/>
    <property type="molecule type" value="Genomic_DNA"/>
</dbReference>
<protein>
    <submittedName>
        <fullName evidence="1">Uncharacterized protein</fullName>
    </submittedName>
</protein>
<dbReference type="AlphaFoldDB" id="A0A2P5WPZ7"/>
<organism evidence="1 2">
    <name type="scientific">Gossypium barbadense</name>
    <name type="common">Sea Island cotton</name>
    <name type="synonym">Hibiscus barbadensis</name>
    <dbReference type="NCBI Taxonomy" id="3634"/>
    <lineage>
        <taxon>Eukaryota</taxon>
        <taxon>Viridiplantae</taxon>
        <taxon>Streptophyta</taxon>
        <taxon>Embryophyta</taxon>
        <taxon>Tracheophyta</taxon>
        <taxon>Spermatophyta</taxon>
        <taxon>Magnoliopsida</taxon>
        <taxon>eudicotyledons</taxon>
        <taxon>Gunneridae</taxon>
        <taxon>Pentapetalae</taxon>
        <taxon>rosids</taxon>
        <taxon>malvids</taxon>
        <taxon>Malvales</taxon>
        <taxon>Malvaceae</taxon>
        <taxon>Malvoideae</taxon>
        <taxon>Gossypium</taxon>
    </lineage>
</organism>
<evidence type="ECO:0000313" key="1">
    <source>
        <dbReference type="EMBL" id="PPR93155.1"/>
    </source>
</evidence>
<sequence length="100" mass="11042">MSALDLSDATGRNPSGLAKLCISSLQNTNLPSKLRNPVVNLFSGLFAPSKIPFYLLSKEWTFDLLDKVSPTVDGPLPLPLSRMKEPHQQDKFLHLSLIPL</sequence>
<dbReference type="Proteomes" id="UP000239757">
    <property type="component" value="Unassembled WGS sequence"/>
</dbReference>
<accession>A0A2P5WPZ7</accession>
<reference evidence="1 2" key="1">
    <citation type="submission" date="2015-01" db="EMBL/GenBank/DDBJ databases">
        <title>Genome of allotetraploid Gossypium barbadense reveals genomic plasticity and fiber elongation in cotton evolution.</title>
        <authorList>
            <person name="Chen X."/>
            <person name="Liu X."/>
            <person name="Zhao B."/>
            <person name="Zheng H."/>
            <person name="Hu Y."/>
            <person name="Lu G."/>
            <person name="Yang C."/>
            <person name="Chen J."/>
            <person name="Shan C."/>
            <person name="Zhang L."/>
            <person name="Zhou Y."/>
            <person name="Wang L."/>
            <person name="Guo W."/>
            <person name="Bai Y."/>
            <person name="Ruan J."/>
            <person name="Shangguan X."/>
            <person name="Mao Y."/>
            <person name="Jiang J."/>
            <person name="Zhu Y."/>
            <person name="Lei J."/>
            <person name="Kang H."/>
            <person name="Chen S."/>
            <person name="He X."/>
            <person name="Wang R."/>
            <person name="Wang Y."/>
            <person name="Chen J."/>
            <person name="Wang L."/>
            <person name="Yu S."/>
            <person name="Wang B."/>
            <person name="Wei J."/>
            <person name="Song S."/>
            <person name="Lu X."/>
            <person name="Gao Z."/>
            <person name="Gu W."/>
            <person name="Deng X."/>
            <person name="Ma D."/>
            <person name="Wang S."/>
            <person name="Liang W."/>
            <person name="Fang L."/>
            <person name="Cai C."/>
            <person name="Zhu X."/>
            <person name="Zhou B."/>
            <person name="Zhang Y."/>
            <person name="Chen Z."/>
            <person name="Xu S."/>
            <person name="Zhu R."/>
            <person name="Wang S."/>
            <person name="Zhang T."/>
            <person name="Zhao G."/>
        </authorList>
    </citation>
    <scope>NUCLEOTIDE SEQUENCE [LARGE SCALE GENOMIC DNA]</scope>
    <source>
        <strain evidence="2">cv. Xinhai21</strain>
        <tissue evidence="1">Leaf</tissue>
    </source>
</reference>
<proteinExistence type="predicted"/>